<evidence type="ECO:0000256" key="1">
    <source>
        <dbReference type="ARBA" id="ARBA00009387"/>
    </source>
</evidence>
<evidence type="ECO:0000259" key="3">
    <source>
        <dbReference type="Pfam" id="PF01464"/>
    </source>
</evidence>
<reference evidence="5" key="1">
    <citation type="submission" date="2017-08" db="EMBL/GenBank/DDBJ databases">
        <authorList>
            <person name="Varghese N."/>
            <person name="Submissions S."/>
        </authorList>
    </citation>
    <scope>NUCLEOTIDE SEQUENCE [LARGE SCALE GENOMIC DNA]</scope>
    <source>
        <strain evidence="5">JA276</strain>
    </source>
</reference>
<feature type="signal peptide" evidence="2">
    <location>
        <begin position="1"/>
        <end position="24"/>
    </location>
</feature>
<dbReference type="Pfam" id="PF01464">
    <property type="entry name" value="SLT"/>
    <property type="match status" value="1"/>
</dbReference>
<dbReference type="SUPFAM" id="SSF53955">
    <property type="entry name" value="Lysozyme-like"/>
    <property type="match status" value="1"/>
</dbReference>
<accession>A0A285SFC2</accession>
<evidence type="ECO:0000313" key="4">
    <source>
        <dbReference type="EMBL" id="SOC06566.1"/>
    </source>
</evidence>
<dbReference type="EMBL" id="OBMT01000005">
    <property type="protein sequence ID" value="SOC06566.1"/>
    <property type="molecule type" value="Genomic_DNA"/>
</dbReference>
<organism evidence="4 5">
    <name type="scientific">Rhodobacter maris</name>
    <dbReference type="NCBI Taxonomy" id="446682"/>
    <lineage>
        <taxon>Bacteria</taxon>
        <taxon>Pseudomonadati</taxon>
        <taxon>Pseudomonadota</taxon>
        <taxon>Alphaproteobacteria</taxon>
        <taxon>Rhodobacterales</taxon>
        <taxon>Rhodobacter group</taxon>
        <taxon>Rhodobacter</taxon>
    </lineage>
</organism>
<dbReference type="AlphaFoldDB" id="A0A285SFC2"/>
<gene>
    <name evidence="4" type="ORF">SAMN05877831_10550</name>
</gene>
<dbReference type="InterPro" id="IPR008258">
    <property type="entry name" value="Transglycosylase_SLT_dom_1"/>
</dbReference>
<keyword evidence="2" id="KW-0732">Signal</keyword>
<dbReference type="InterPro" id="IPR023346">
    <property type="entry name" value="Lysozyme-like_dom_sf"/>
</dbReference>
<comment type="similarity">
    <text evidence="1">Belongs to the virb1 family.</text>
</comment>
<sequence length="270" mass="29380">MPKSWLLVTFSMICLIWHGGVAGASESAATVSSTCERVAEEAARRTGVPVSVLKAISLTETGKRIDGKLRPWPWTVNMEGAGHWFDTLDEARAYVFQEFKRGARSFDVGCFQINYKWHSQHFSSIDEMFDPMANALYAARFLAELYGEKGSWNGAAGAYHSRTQEYAERYSARFAELRQRYMGADGANDAMAMNAGPMSAMTGAPMQTGVNEIPEIPDIVAAMESQAAPQRPPRVNTYPLLQRSGTVSPPLGAAPGASLFAVALNKGEGN</sequence>
<feature type="chain" id="PRO_5012628616" evidence="2">
    <location>
        <begin position="25"/>
        <end position="270"/>
    </location>
</feature>
<protein>
    <submittedName>
        <fullName evidence="4">Transglycosylase-like protein with SLT domain</fullName>
    </submittedName>
</protein>
<evidence type="ECO:0000313" key="5">
    <source>
        <dbReference type="Proteomes" id="UP000219111"/>
    </source>
</evidence>
<keyword evidence="5" id="KW-1185">Reference proteome</keyword>
<evidence type="ECO:0000256" key="2">
    <source>
        <dbReference type="SAM" id="SignalP"/>
    </source>
</evidence>
<dbReference type="Proteomes" id="UP000219111">
    <property type="component" value="Unassembled WGS sequence"/>
</dbReference>
<name>A0A285SFC2_9RHOB</name>
<dbReference type="Gene3D" id="1.10.530.10">
    <property type="match status" value="1"/>
</dbReference>
<dbReference type="OrthoDB" id="5945995at2"/>
<proteinExistence type="inferred from homology"/>
<feature type="domain" description="Transglycosylase SLT" evidence="3">
    <location>
        <begin position="104"/>
        <end position="162"/>
    </location>
</feature>